<dbReference type="OrthoDB" id="1521716at2"/>
<name>A0A199XNI6_9FLAO</name>
<feature type="chain" id="PRO_5008286694" description="T9SS C-terminal target domain-containing protein" evidence="1">
    <location>
        <begin position="21"/>
        <end position="430"/>
    </location>
</feature>
<comment type="caution">
    <text evidence="2">The sequence shown here is derived from an EMBL/GenBank/DDBJ whole genome shotgun (WGS) entry which is preliminary data.</text>
</comment>
<feature type="signal peptide" evidence="1">
    <location>
        <begin position="1"/>
        <end position="20"/>
    </location>
</feature>
<evidence type="ECO:0000313" key="2">
    <source>
        <dbReference type="EMBL" id="OAZ03298.1"/>
    </source>
</evidence>
<dbReference type="PANTHER" id="PTHR41339">
    <property type="entry name" value="LIPL48"/>
    <property type="match status" value="1"/>
</dbReference>
<dbReference type="AlphaFoldDB" id="A0A199XNI6"/>
<evidence type="ECO:0008006" key="4">
    <source>
        <dbReference type="Google" id="ProtNLM"/>
    </source>
</evidence>
<dbReference type="EMBL" id="JMTM01000060">
    <property type="protein sequence ID" value="OAZ03298.1"/>
    <property type="molecule type" value="Genomic_DNA"/>
</dbReference>
<protein>
    <recommendedName>
        <fullName evidence="4">T9SS C-terminal target domain-containing protein</fullName>
    </recommendedName>
</protein>
<dbReference type="PANTHER" id="PTHR41339:SF1">
    <property type="entry name" value="SECRETED PROTEIN"/>
    <property type="match status" value="1"/>
</dbReference>
<gene>
    <name evidence="2" type="ORF">FLB_20850</name>
</gene>
<reference evidence="2 3" key="1">
    <citation type="submission" date="2016-06" db="EMBL/GenBank/DDBJ databases">
        <title>Draft genome sequence of Flavobacterium succinicans strain DD5b.</title>
        <authorList>
            <person name="Poehlein A."/>
            <person name="Daniel R."/>
            <person name="Simeonova D.D."/>
        </authorList>
    </citation>
    <scope>NUCLEOTIDE SEQUENCE [LARGE SCALE GENOMIC DNA]</scope>
    <source>
        <strain evidence="2 3">DD5b</strain>
    </source>
</reference>
<dbReference type="PATRIC" id="fig|29536.5.peg.2182"/>
<evidence type="ECO:0000313" key="3">
    <source>
        <dbReference type="Proteomes" id="UP000093807"/>
    </source>
</evidence>
<sequence length="430" mass="46803">MKKSIQVLALLLLVVCSANAQQEKGIIGSTNWLSNWTEFKPAKVDYGEANQILAGTISSNTKLLKKNIYLLQGAVYVSNNAVLTIEPGTVIIGDFDSGAALIITKGASIIADGLETDPIVFTSNRSVKKAGDWGGLIILGEAPINKFGGVASVNYDLDNAMTVYGGSNPAANSGVLRFVRIEYAGKKVKGSGNFNGLFLGGVGNKTTVENVMVSYCAGDSFEVYGGDVVMNKMISLKSNGIDYKFNYGVQCKIDNSLAIRSSYISSNTSASRCFDLASYDQKSEVDFNKKQTNIVASNMTFVNDSDDIAADIQNGLIKDAVRVAENTFLELKKSVISGFNPAVVLDAKMEVTAPNLKKIKLEQLYINFCKGNIFTEFNPENEELENWYGNSAFFNVYDKKNNAEAFIDFSNEKRPDFRLRISKITASNNN</sequence>
<proteinExistence type="predicted"/>
<keyword evidence="3" id="KW-1185">Reference proteome</keyword>
<organism evidence="2 3">
    <name type="scientific">Flavobacterium succinicans</name>
    <dbReference type="NCBI Taxonomy" id="29536"/>
    <lineage>
        <taxon>Bacteria</taxon>
        <taxon>Pseudomonadati</taxon>
        <taxon>Bacteroidota</taxon>
        <taxon>Flavobacteriia</taxon>
        <taxon>Flavobacteriales</taxon>
        <taxon>Flavobacteriaceae</taxon>
        <taxon>Flavobacterium</taxon>
    </lineage>
</organism>
<dbReference type="RefSeq" id="WP_064715883.1">
    <property type="nucleotide sequence ID" value="NZ_JMTM01000060.1"/>
</dbReference>
<dbReference type="Proteomes" id="UP000093807">
    <property type="component" value="Unassembled WGS sequence"/>
</dbReference>
<accession>A0A199XNI6</accession>
<keyword evidence="1" id="KW-0732">Signal</keyword>
<evidence type="ECO:0000256" key="1">
    <source>
        <dbReference type="SAM" id="SignalP"/>
    </source>
</evidence>